<dbReference type="Pfam" id="PF04677">
    <property type="entry name" value="CwfJ_C_1"/>
    <property type="match status" value="1"/>
</dbReference>
<sequence>MSCNLEVALKIKSRIENKPIDQIKALYEEKVRSDKFKYPDSNVHAPVEVFRGYEGPDLYSYNKRPKKKKKIEFDCKFCLGKLEYIAKSTFSSLYFESEGDSILANQLYIIPNKHISNTRQVDSATREEIRNFQKTLIQLFSTRGYAIIFYENASEIPPEYMAKYGTHVKVECFPIPSNLIPLARTWFMKSMQDLAKNWQSKSFYTVEPKALDRTIPEGFAYIHVDFNLFGGFLYQCKEKVDREFVNGIFRSIFELNRFHKPYFNTNYDIVVERFRKDYQPFNWCK</sequence>
<dbReference type="GO" id="GO:0000398">
    <property type="term" value="P:mRNA splicing, via spliceosome"/>
    <property type="evidence" value="ECO:0007669"/>
    <property type="project" value="TreeGrafter"/>
</dbReference>
<reference evidence="3 4" key="3">
    <citation type="journal article" date="2016" name="Sci. Rep.">
        <title>Genome-wide diversity and gene expression profiling of Babesia microti isolates identify polymorphic genes that mediate host-pathogen interactions.</title>
        <authorList>
            <person name="Silva J.C."/>
            <person name="Cornillot E."/>
            <person name="McCracken C."/>
            <person name="Usmani-Brown S."/>
            <person name="Dwivedi A."/>
            <person name="Ifeonu O.O."/>
            <person name="Crabtree J."/>
            <person name="Gotia H.T."/>
            <person name="Virji A.Z."/>
            <person name="Reynes C."/>
            <person name="Colinge J."/>
            <person name="Kumar V."/>
            <person name="Lawres L."/>
            <person name="Pazzi J.E."/>
            <person name="Pablo J.V."/>
            <person name="Hung C."/>
            <person name="Brancato J."/>
            <person name="Kumari P."/>
            <person name="Orvis J."/>
            <person name="Tretina K."/>
            <person name="Chibucos M."/>
            <person name="Ott S."/>
            <person name="Sadzewicz L."/>
            <person name="Sengamalay N."/>
            <person name="Shetty A.C."/>
            <person name="Su Q."/>
            <person name="Tallon L."/>
            <person name="Fraser C.M."/>
            <person name="Frutos R."/>
            <person name="Molina D.M."/>
            <person name="Krause P.J."/>
            <person name="Ben Mamoun C."/>
        </authorList>
    </citation>
    <scope>NUCLEOTIDE SEQUENCE [LARGE SCALE GENOMIC DNA]</scope>
    <source>
        <strain evidence="3 4">RI</strain>
    </source>
</reference>
<reference evidence="3 4" key="1">
    <citation type="journal article" date="2012" name="Nucleic Acids Res.">
        <title>Sequencing of the smallest Apicomplexan genome from the human pathogen Babesia microti.</title>
        <authorList>
            <person name="Cornillot E."/>
            <person name="Hadj-Kaddour K."/>
            <person name="Dassouli A."/>
            <person name="Noel B."/>
            <person name="Ranwez V."/>
            <person name="Vacherie B."/>
            <person name="Augagneur Y."/>
            <person name="Bres V."/>
            <person name="Duclos A."/>
            <person name="Randazzo S."/>
            <person name="Carcy B."/>
            <person name="Debierre-Grockiego F."/>
            <person name="Delbecq S."/>
            <person name="Moubri-Menage K."/>
            <person name="Shams-Eldin H."/>
            <person name="Usmani-Brown S."/>
            <person name="Bringaud F."/>
            <person name="Wincker P."/>
            <person name="Vivares C.P."/>
            <person name="Schwarz R.T."/>
            <person name="Schetters T.P."/>
            <person name="Krause P.J."/>
            <person name="Gorenflot A."/>
            <person name="Berry V."/>
            <person name="Barbe V."/>
            <person name="Ben Mamoun C."/>
        </authorList>
    </citation>
    <scope>NUCLEOTIDE SEQUENCE [LARGE SCALE GENOMIC DNA]</scope>
    <source>
        <strain evidence="3 4">RI</strain>
    </source>
</reference>
<organism evidence="3 4">
    <name type="scientific">Babesia microti (strain RI)</name>
    <dbReference type="NCBI Taxonomy" id="1133968"/>
    <lineage>
        <taxon>Eukaryota</taxon>
        <taxon>Sar</taxon>
        <taxon>Alveolata</taxon>
        <taxon>Apicomplexa</taxon>
        <taxon>Aconoidasida</taxon>
        <taxon>Piroplasmida</taxon>
        <taxon>Babesiidae</taxon>
        <taxon>Babesia</taxon>
    </lineage>
</organism>
<dbReference type="KEGG" id="bmic:BmR1_04g07855"/>
<evidence type="ECO:0000259" key="2">
    <source>
        <dbReference type="Pfam" id="PF04677"/>
    </source>
</evidence>
<dbReference type="PANTHER" id="PTHR12072:SF5">
    <property type="entry name" value="CWF19-LIKE PROTEIN 2"/>
    <property type="match status" value="1"/>
</dbReference>
<dbReference type="VEuPathDB" id="PiroplasmaDB:BmR1_04g07855"/>
<proteinExistence type="inferred from homology"/>
<dbReference type="Proteomes" id="UP000002899">
    <property type="component" value="Chromosome IV"/>
</dbReference>
<reference evidence="3 4" key="2">
    <citation type="journal article" date="2013" name="PLoS ONE">
        <title>Whole genome mapping and re-organization of the nuclear and mitochondrial genomes of Babesia microti isolates.</title>
        <authorList>
            <person name="Cornillot E."/>
            <person name="Dassouli A."/>
            <person name="Garg A."/>
            <person name="Pachikara N."/>
            <person name="Randazzo S."/>
            <person name="Depoix D."/>
            <person name="Carcy B."/>
            <person name="Delbecq S."/>
            <person name="Frutos R."/>
            <person name="Silva J.C."/>
            <person name="Sutton R."/>
            <person name="Krause P.J."/>
            <person name="Mamoun C.B."/>
        </authorList>
    </citation>
    <scope>NUCLEOTIDE SEQUENCE [LARGE SCALE GENOMIC DNA]</scope>
    <source>
        <strain evidence="3 4">RI</strain>
    </source>
</reference>
<evidence type="ECO:0000256" key="1">
    <source>
        <dbReference type="ARBA" id="ARBA00006795"/>
    </source>
</evidence>
<dbReference type="EMBL" id="LN871599">
    <property type="protein sequence ID" value="SIO73772.1"/>
    <property type="molecule type" value="Genomic_DNA"/>
</dbReference>
<keyword evidence="4" id="KW-1185">Reference proteome</keyword>
<dbReference type="InterPro" id="IPR006768">
    <property type="entry name" value="Cwf19-like_C_dom-1"/>
</dbReference>
<evidence type="ECO:0000313" key="4">
    <source>
        <dbReference type="Proteomes" id="UP000002899"/>
    </source>
</evidence>
<dbReference type="InterPro" id="IPR040194">
    <property type="entry name" value="Cwf19-like"/>
</dbReference>
<dbReference type="OrthoDB" id="2113965at2759"/>
<feature type="domain" description="Cwf19-like C-terminal" evidence="2">
    <location>
        <begin position="65"/>
        <end position="185"/>
    </location>
</feature>
<dbReference type="GO" id="GO:0071014">
    <property type="term" value="C:post-mRNA release spliceosomal complex"/>
    <property type="evidence" value="ECO:0007669"/>
    <property type="project" value="TreeGrafter"/>
</dbReference>
<dbReference type="AlphaFoldDB" id="A0A1N6LY37"/>
<evidence type="ECO:0000313" key="3">
    <source>
        <dbReference type="EMBL" id="SIO73772.1"/>
    </source>
</evidence>
<protein>
    <submittedName>
        <fullName evidence="3">CWF19-like protein 2 homolog</fullName>
    </submittedName>
</protein>
<comment type="similarity">
    <text evidence="1">Belongs to the CWF19 family.</text>
</comment>
<dbReference type="PANTHER" id="PTHR12072">
    <property type="entry name" value="CWF19, CELL CYCLE CONTROL PROTEIN"/>
    <property type="match status" value="1"/>
</dbReference>
<dbReference type="RefSeq" id="XP_021337834.1">
    <property type="nucleotide sequence ID" value="XM_021482639.1"/>
</dbReference>
<dbReference type="GeneID" id="24426211"/>
<accession>A0A1N6LY37</accession>
<name>A0A1N6LY37_BABMR</name>
<gene>
    <name evidence="3" type="ORF">BmR1_04g07855</name>
</gene>